<dbReference type="InterPro" id="IPR013483">
    <property type="entry name" value="MoaA"/>
</dbReference>
<keyword evidence="6" id="KW-0547">Nucleotide-binding</keyword>
<keyword evidence="9" id="KW-0342">GTP-binding</keyword>
<keyword evidence="15" id="KW-1185">Reference proteome</keyword>
<dbReference type="InterPro" id="IPR050105">
    <property type="entry name" value="MoCo_biosynth_MoaA/MoaC"/>
</dbReference>
<dbReference type="GO" id="GO:0051539">
    <property type="term" value="F:4 iron, 4 sulfur cluster binding"/>
    <property type="evidence" value="ECO:0007669"/>
    <property type="project" value="UniProtKB-KW"/>
</dbReference>
<proteinExistence type="predicted"/>
<reference evidence="14" key="1">
    <citation type="journal article" date="2014" name="Int. J. Syst. Evol. Microbiol.">
        <title>Complete genome sequence of Corynebacterium casei LMG S-19264T (=DSM 44701T), isolated from a smear-ripened cheese.</title>
        <authorList>
            <consortium name="US DOE Joint Genome Institute (JGI-PGF)"/>
            <person name="Walter F."/>
            <person name="Albersmeier A."/>
            <person name="Kalinowski J."/>
            <person name="Ruckert C."/>
        </authorList>
    </citation>
    <scope>NUCLEOTIDE SEQUENCE</scope>
    <source>
        <strain evidence="14">CGMCC 1.12195</strain>
    </source>
</reference>
<dbReference type="Pfam" id="PF04055">
    <property type="entry name" value="Radical_SAM"/>
    <property type="match status" value="1"/>
</dbReference>
<dbReference type="SMART" id="SM00729">
    <property type="entry name" value="Elp3"/>
    <property type="match status" value="1"/>
</dbReference>
<dbReference type="SUPFAM" id="SSF102114">
    <property type="entry name" value="Radical SAM enzymes"/>
    <property type="match status" value="1"/>
</dbReference>
<dbReference type="SFLD" id="SFLDG01067">
    <property type="entry name" value="SPASM/twitch_domain_containing"/>
    <property type="match status" value="1"/>
</dbReference>
<evidence type="ECO:0000256" key="2">
    <source>
        <dbReference type="ARBA" id="ARBA00012167"/>
    </source>
</evidence>
<dbReference type="AlphaFoldDB" id="A0A917M391"/>
<dbReference type="InterPro" id="IPR013785">
    <property type="entry name" value="Aldolase_TIM"/>
</dbReference>
<evidence type="ECO:0000256" key="9">
    <source>
        <dbReference type="ARBA" id="ARBA00023134"/>
    </source>
</evidence>
<evidence type="ECO:0000256" key="8">
    <source>
        <dbReference type="ARBA" id="ARBA00023014"/>
    </source>
</evidence>
<dbReference type="InterPro" id="IPR010505">
    <property type="entry name" value="MoaA_twitch"/>
</dbReference>
<dbReference type="PANTHER" id="PTHR22960:SF0">
    <property type="entry name" value="MOLYBDENUM COFACTOR BIOSYNTHESIS PROTEIN 1"/>
    <property type="match status" value="1"/>
</dbReference>
<keyword evidence="10" id="KW-0501">Molybdenum cofactor biosynthesis</keyword>
<evidence type="ECO:0000256" key="5">
    <source>
        <dbReference type="ARBA" id="ARBA00022723"/>
    </source>
</evidence>
<evidence type="ECO:0000256" key="4">
    <source>
        <dbReference type="ARBA" id="ARBA00022691"/>
    </source>
</evidence>
<organism evidence="14 15">
    <name type="scientific">Parapedobacter pyrenivorans</name>
    <dbReference type="NCBI Taxonomy" id="1305674"/>
    <lineage>
        <taxon>Bacteria</taxon>
        <taxon>Pseudomonadati</taxon>
        <taxon>Bacteroidota</taxon>
        <taxon>Sphingobacteriia</taxon>
        <taxon>Sphingobacteriales</taxon>
        <taxon>Sphingobacteriaceae</taxon>
        <taxon>Parapedobacter</taxon>
    </lineage>
</organism>
<evidence type="ECO:0000313" key="14">
    <source>
        <dbReference type="EMBL" id="GGG74929.1"/>
    </source>
</evidence>
<dbReference type="GO" id="GO:0061798">
    <property type="term" value="F:GTP 3',8'-cyclase activity"/>
    <property type="evidence" value="ECO:0007669"/>
    <property type="project" value="UniProtKB-EC"/>
</dbReference>
<dbReference type="InterPro" id="IPR000385">
    <property type="entry name" value="MoaA_NifB_PqqE_Fe-S-bd_CS"/>
</dbReference>
<dbReference type="GO" id="GO:0006777">
    <property type="term" value="P:Mo-molybdopterin cofactor biosynthetic process"/>
    <property type="evidence" value="ECO:0007669"/>
    <property type="project" value="UniProtKB-KW"/>
</dbReference>
<dbReference type="GO" id="GO:0061799">
    <property type="term" value="F:cyclic pyranopterin monophosphate synthase activity"/>
    <property type="evidence" value="ECO:0007669"/>
    <property type="project" value="TreeGrafter"/>
</dbReference>
<dbReference type="GO" id="GO:0046872">
    <property type="term" value="F:metal ion binding"/>
    <property type="evidence" value="ECO:0007669"/>
    <property type="project" value="UniProtKB-KW"/>
</dbReference>
<dbReference type="Gene3D" id="3.20.20.70">
    <property type="entry name" value="Aldolase class I"/>
    <property type="match status" value="1"/>
</dbReference>
<dbReference type="CDD" id="cd01335">
    <property type="entry name" value="Radical_SAM"/>
    <property type="match status" value="1"/>
</dbReference>
<keyword evidence="8" id="KW-0411">Iron-sulfur</keyword>
<dbReference type="GO" id="GO:0005525">
    <property type="term" value="F:GTP binding"/>
    <property type="evidence" value="ECO:0007669"/>
    <property type="project" value="UniProtKB-KW"/>
</dbReference>
<dbReference type="InterPro" id="IPR058240">
    <property type="entry name" value="rSAM_sf"/>
</dbReference>
<evidence type="ECO:0000259" key="13">
    <source>
        <dbReference type="PROSITE" id="PS51918"/>
    </source>
</evidence>
<keyword evidence="11" id="KW-0456">Lyase</keyword>
<dbReference type="InterPro" id="IPR006638">
    <property type="entry name" value="Elp3/MiaA/NifB-like_rSAM"/>
</dbReference>
<name>A0A917M391_9SPHI</name>
<keyword evidence="7" id="KW-0408">Iron</keyword>
<reference evidence="14" key="2">
    <citation type="submission" date="2020-09" db="EMBL/GenBank/DDBJ databases">
        <authorList>
            <person name="Sun Q."/>
            <person name="Zhou Y."/>
        </authorList>
    </citation>
    <scope>NUCLEOTIDE SEQUENCE</scope>
    <source>
        <strain evidence="14">CGMCC 1.12195</strain>
    </source>
</reference>
<dbReference type="InterPro" id="IPR007197">
    <property type="entry name" value="rSAM"/>
</dbReference>
<keyword evidence="5" id="KW-0479">Metal-binding</keyword>
<evidence type="ECO:0000256" key="7">
    <source>
        <dbReference type="ARBA" id="ARBA00023004"/>
    </source>
</evidence>
<feature type="domain" description="Radical SAM core" evidence="13">
    <location>
        <begin position="20"/>
        <end position="239"/>
    </location>
</feature>
<evidence type="ECO:0000256" key="6">
    <source>
        <dbReference type="ARBA" id="ARBA00022741"/>
    </source>
</evidence>
<dbReference type="PROSITE" id="PS01305">
    <property type="entry name" value="MOAA_NIFB_PQQE"/>
    <property type="match status" value="1"/>
</dbReference>
<dbReference type="SFLD" id="SFLDG01383">
    <property type="entry name" value="cyclic_pyranopterin_phosphate"/>
    <property type="match status" value="1"/>
</dbReference>
<dbReference type="SFLD" id="SFLDG01386">
    <property type="entry name" value="main_SPASM_domain-containing"/>
    <property type="match status" value="1"/>
</dbReference>
<dbReference type="PROSITE" id="PS51918">
    <property type="entry name" value="RADICAL_SAM"/>
    <property type="match status" value="1"/>
</dbReference>
<dbReference type="SFLD" id="SFLDS00029">
    <property type="entry name" value="Radical_SAM"/>
    <property type="match status" value="1"/>
</dbReference>
<evidence type="ECO:0000256" key="1">
    <source>
        <dbReference type="ARBA" id="ARBA00001966"/>
    </source>
</evidence>
<sequence length="341" mass="38679">MAYGNLALNGSAMKNKIIDNFGRVHNYLRISLTDNCNLRCFYCMPEEEYAFTPHARLMQVREIDQLARLFVDHGVTKIRLTGGEPLVRKDAPEIIQVLSALPVALTMTTNGIRINEMLSQITDAGFASINISLDTLQRDKFIQITQRDYFERVRRNIDLLLDRRVRTKLNVVVMKGVNDDEILDFVALTRLYPVEVRFIEFMPFNGNRWSSNQVLTLKEILERIAAVYEIEPIAPKPYDTTKPFAIRGHLGTIGIISTMTAPFCESCNRMRLTADGKLKNCLFSREETDLLSALRNGEDVLPLMQQGMRAKAKALGGQIVENFKEIEADSLKNRSMITIGG</sequence>
<keyword evidence="4" id="KW-0949">S-adenosyl-L-methionine</keyword>
<dbReference type="CDD" id="cd21117">
    <property type="entry name" value="Twitch_MoaA"/>
    <property type="match status" value="1"/>
</dbReference>
<evidence type="ECO:0000256" key="3">
    <source>
        <dbReference type="ARBA" id="ARBA00022485"/>
    </source>
</evidence>
<evidence type="ECO:0000256" key="10">
    <source>
        <dbReference type="ARBA" id="ARBA00023150"/>
    </source>
</evidence>
<dbReference type="InterPro" id="IPR040064">
    <property type="entry name" value="MoaA-like"/>
</dbReference>
<dbReference type="NCBIfam" id="TIGR02666">
    <property type="entry name" value="moaA"/>
    <property type="match status" value="1"/>
</dbReference>
<dbReference type="Proteomes" id="UP000660862">
    <property type="component" value="Unassembled WGS sequence"/>
</dbReference>
<dbReference type="Pfam" id="PF06463">
    <property type="entry name" value="Mob_synth_C"/>
    <property type="match status" value="1"/>
</dbReference>
<evidence type="ECO:0000256" key="11">
    <source>
        <dbReference type="ARBA" id="ARBA00023239"/>
    </source>
</evidence>
<accession>A0A917M391</accession>
<dbReference type="EC" id="4.1.99.22" evidence="2"/>
<comment type="cofactor">
    <cofactor evidence="1">
        <name>[4Fe-4S] cluster</name>
        <dbReference type="ChEBI" id="CHEBI:49883"/>
    </cofactor>
</comment>
<keyword evidence="3" id="KW-0004">4Fe-4S</keyword>
<protein>
    <recommendedName>
        <fullName evidence="2">GTP 3',8-cyclase</fullName>
        <ecNumber evidence="2">4.1.99.22</ecNumber>
    </recommendedName>
</protein>
<evidence type="ECO:0000256" key="12">
    <source>
        <dbReference type="ARBA" id="ARBA00048697"/>
    </source>
</evidence>
<comment type="caution">
    <text evidence="14">The sequence shown here is derived from an EMBL/GenBank/DDBJ whole genome shotgun (WGS) entry which is preliminary data.</text>
</comment>
<evidence type="ECO:0000313" key="15">
    <source>
        <dbReference type="Proteomes" id="UP000660862"/>
    </source>
</evidence>
<comment type="catalytic activity">
    <reaction evidence="12">
        <text>GTP + AH2 + S-adenosyl-L-methionine = (8S)-3',8-cyclo-7,8-dihydroguanosine 5'-triphosphate + 5'-deoxyadenosine + L-methionine + A + H(+)</text>
        <dbReference type="Rhea" id="RHEA:49576"/>
        <dbReference type="ChEBI" id="CHEBI:13193"/>
        <dbReference type="ChEBI" id="CHEBI:15378"/>
        <dbReference type="ChEBI" id="CHEBI:17319"/>
        <dbReference type="ChEBI" id="CHEBI:17499"/>
        <dbReference type="ChEBI" id="CHEBI:37565"/>
        <dbReference type="ChEBI" id="CHEBI:57844"/>
        <dbReference type="ChEBI" id="CHEBI:59789"/>
        <dbReference type="ChEBI" id="CHEBI:131766"/>
        <dbReference type="EC" id="4.1.99.22"/>
    </reaction>
</comment>
<dbReference type="PANTHER" id="PTHR22960">
    <property type="entry name" value="MOLYBDOPTERIN COFACTOR SYNTHESIS PROTEIN A"/>
    <property type="match status" value="1"/>
</dbReference>
<dbReference type="EMBL" id="BMER01000001">
    <property type="protein sequence ID" value="GGG74929.1"/>
    <property type="molecule type" value="Genomic_DNA"/>
</dbReference>
<gene>
    <name evidence="14" type="primary">moaA</name>
    <name evidence="14" type="ORF">GCM10007415_03110</name>
</gene>